<feature type="chain" id="PRO_5035743629" evidence="1">
    <location>
        <begin position="18"/>
        <end position="186"/>
    </location>
</feature>
<dbReference type="EMBL" id="CAJJDP010000192">
    <property type="protein sequence ID" value="CAD8214770.1"/>
    <property type="molecule type" value="Genomic_DNA"/>
</dbReference>
<evidence type="ECO:0000313" key="3">
    <source>
        <dbReference type="Proteomes" id="UP000683925"/>
    </source>
</evidence>
<comment type="caution">
    <text evidence="2">The sequence shown here is derived from an EMBL/GenBank/DDBJ whole genome shotgun (WGS) entry which is preliminary data.</text>
</comment>
<accession>A0A8S1YLR2</accession>
<organism evidence="2 3">
    <name type="scientific">Paramecium octaurelia</name>
    <dbReference type="NCBI Taxonomy" id="43137"/>
    <lineage>
        <taxon>Eukaryota</taxon>
        <taxon>Sar</taxon>
        <taxon>Alveolata</taxon>
        <taxon>Ciliophora</taxon>
        <taxon>Intramacronucleata</taxon>
        <taxon>Oligohymenophorea</taxon>
        <taxon>Peniculida</taxon>
        <taxon>Parameciidae</taxon>
        <taxon>Paramecium</taxon>
    </lineage>
</organism>
<proteinExistence type="predicted"/>
<gene>
    <name evidence="2" type="ORF">POCTA_138.1.T1880037</name>
</gene>
<keyword evidence="3" id="KW-1185">Reference proteome</keyword>
<keyword evidence="1" id="KW-0732">Signal</keyword>
<dbReference type="OMA" id="QATRIYY"/>
<sequence length="186" mass="21933">MFFFLILLEFSIQNTCTKNDFRDRSILRGHYKDVASDSNGGFMANARDIVFFNYGEFSSPFGNNIYSNQSDIYFGYGSCRRYQSMNVKFRQIYEINTIRIRFWDQATRIYYFKIFATYKEDSDEVQIYDGNAIGLVTINFSARLVSKIRIYSLGNNSPDHIQDGYTSIIKVQAYFFMPSEKWKQMI</sequence>
<dbReference type="Proteomes" id="UP000683925">
    <property type="component" value="Unassembled WGS sequence"/>
</dbReference>
<evidence type="ECO:0000256" key="1">
    <source>
        <dbReference type="SAM" id="SignalP"/>
    </source>
</evidence>
<dbReference type="OrthoDB" id="318283at2759"/>
<feature type="signal peptide" evidence="1">
    <location>
        <begin position="1"/>
        <end position="17"/>
    </location>
</feature>
<evidence type="ECO:0000313" key="2">
    <source>
        <dbReference type="EMBL" id="CAD8214770.1"/>
    </source>
</evidence>
<reference evidence="2" key="1">
    <citation type="submission" date="2021-01" db="EMBL/GenBank/DDBJ databases">
        <authorList>
            <consortium name="Genoscope - CEA"/>
            <person name="William W."/>
        </authorList>
    </citation>
    <scope>NUCLEOTIDE SEQUENCE</scope>
</reference>
<name>A0A8S1YLR2_PAROT</name>
<dbReference type="AlphaFoldDB" id="A0A8S1YLR2"/>
<protein>
    <submittedName>
        <fullName evidence="2">Uncharacterized protein</fullName>
    </submittedName>
</protein>